<reference evidence="2" key="1">
    <citation type="submission" date="2021-06" db="EMBL/GenBank/DDBJ databases">
        <authorList>
            <person name="Hodson N. C."/>
            <person name="Mongue J. A."/>
            <person name="Jaron S. K."/>
        </authorList>
    </citation>
    <scope>NUCLEOTIDE SEQUENCE</scope>
</reference>
<feature type="non-terminal residue" evidence="2">
    <location>
        <position position="194"/>
    </location>
</feature>
<name>A0A8J2L165_9HEXA</name>
<accession>A0A8J2L165</accession>
<feature type="coiled-coil region" evidence="1">
    <location>
        <begin position="165"/>
        <end position="192"/>
    </location>
</feature>
<evidence type="ECO:0000256" key="1">
    <source>
        <dbReference type="SAM" id="Coils"/>
    </source>
</evidence>
<dbReference type="EMBL" id="CAJVCH010541969">
    <property type="protein sequence ID" value="CAG7827027.1"/>
    <property type="molecule type" value="Genomic_DNA"/>
</dbReference>
<gene>
    <name evidence="2" type="ORF">AFUS01_LOCUS37038</name>
</gene>
<protein>
    <submittedName>
        <fullName evidence="2">Uncharacterized protein</fullName>
    </submittedName>
</protein>
<keyword evidence="1" id="KW-0175">Coiled coil</keyword>
<organism evidence="2 3">
    <name type="scientific">Allacma fusca</name>
    <dbReference type="NCBI Taxonomy" id="39272"/>
    <lineage>
        <taxon>Eukaryota</taxon>
        <taxon>Metazoa</taxon>
        <taxon>Ecdysozoa</taxon>
        <taxon>Arthropoda</taxon>
        <taxon>Hexapoda</taxon>
        <taxon>Collembola</taxon>
        <taxon>Symphypleona</taxon>
        <taxon>Sminthuridae</taxon>
        <taxon>Allacma</taxon>
    </lineage>
</organism>
<comment type="caution">
    <text evidence="2">The sequence shown here is derived from an EMBL/GenBank/DDBJ whole genome shotgun (WGS) entry which is preliminary data.</text>
</comment>
<evidence type="ECO:0000313" key="3">
    <source>
        <dbReference type="Proteomes" id="UP000708208"/>
    </source>
</evidence>
<keyword evidence="3" id="KW-1185">Reference proteome</keyword>
<proteinExistence type="predicted"/>
<evidence type="ECO:0000313" key="2">
    <source>
        <dbReference type="EMBL" id="CAG7827027.1"/>
    </source>
</evidence>
<dbReference type="AlphaFoldDB" id="A0A8J2L165"/>
<sequence>MQKFCKPHERVSVASQPDRRKTMCPSMLRKQLAAAEFRPIVDDFKIPSVPIRRSFAQVISNDTSNTVYLDFPVAAFDKRLHPLREETAAQIKPNTVDASTETDFVDPPGETTILLEASKVTAEKWQMEKEHNQSIRQEWFSEKSFLQHEYEVVLEDTETRFQSSLDSMKELLDRKDAEKRIVEEECEKLKKSNA</sequence>
<dbReference type="Proteomes" id="UP000708208">
    <property type="component" value="Unassembled WGS sequence"/>
</dbReference>